<evidence type="ECO:0000256" key="1">
    <source>
        <dbReference type="ARBA" id="ARBA00004571"/>
    </source>
</evidence>
<dbReference type="NCBIfam" id="TIGR04057">
    <property type="entry name" value="SusC_RagA_signa"/>
    <property type="match status" value="1"/>
</dbReference>
<dbReference type="Gene3D" id="2.40.170.20">
    <property type="entry name" value="TonB-dependent receptor, beta-barrel domain"/>
    <property type="match status" value="1"/>
</dbReference>
<evidence type="ECO:0000256" key="3">
    <source>
        <dbReference type="ARBA" id="ARBA00022452"/>
    </source>
</evidence>
<evidence type="ECO:0000313" key="14">
    <source>
        <dbReference type="Proteomes" id="UP000248553"/>
    </source>
</evidence>
<keyword evidence="2 8" id="KW-0813">Transport</keyword>
<dbReference type="SUPFAM" id="SSF56935">
    <property type="entry name" value="Porins"/>
    <property type="match status" value="1"/>
</dbReference>
<feature type="domain" description="TonB-dependent receptor-like beta-barrel" evidence="11">
    <location>
        <begin position="441"/>
        <end position="815"/>
    </location>
</feature>
<proteinExistence type="inferred from homology"/>
<evidence type="ECO:0000256" key="9">
    <source>
        <dbReference type="RuleBase" id="RU003357"/>
    </source>
</evidence>
<keyword evidence="3 8" id="KW-1134">Transmembrane beta strand</keyword>
<dbReference type="EMBL" id="QHKM01000009">
    <property type="protein sequence ID" value="RAK63493.1"/>
    <property type="molecule type" value="Genomic_DNA"/>
</dbReference>
<evidence type="ECO:0000259" key="12">
    <source>
        <dbReference type="Pfam" id="PF07715"/>
    </source>
</evidence>
<dbReference type="InterPro" id="IPR023996">
    <property type="entry name" value="TonB-dep_OMP_SusC/RagA"/>
</dbReference>
<comment type="caution">
    <text evidence="13">The sequence shown here is derived from an EMBL/GenBank/DDBJ whole genome shotgun (WGS) entry which is preliminary data.</text>
</comment>
<dbReference type="Pfam" id="PF07715">
    <property type="entry name" value="Plug"/>
    <property type="match status" value="1"/>
</dbReference>
<dbReference type="Pfam" id="PF13715">
    <property type="entry name" value="CarbopepD_reg_2"/>
    <property type="match status" value="1"/>
</dbReference>
<evidence type="ECO:0000313" key="13">
    <source>
        <dbReference type="EMBL" id="RAK63493.1"/>
    </source>
</evidence>
<dbReference type="InterPro" id="IPR012910">
    <property type="entry name" value="Plug_dom"/>
</dbReference>
<dbReference type="InterPro" id="IPR039426">
    <property type="entry name" value="TonB-dep_rcpt-like"/>
</dbReference>
<dbReference type="AlphaFoldDB" id="A0A328B8L8"/>
<name>A0A328B8L8_9BACT</name>
<dbReference type="Gene3D" id="2.60.40.1120">
    <property type="entry name" value="Carboxypeptidase-like, regulatory domain"/>
    <property type="match status" value="1"/>
</dbReference>
<evidence type="ECO:0000256" key="2">
    <source>
        <dbReference type="ARBA" id="ARBA00022448"/>
    </source>
</evidence>
<dbReference type="InterPro" id="IPR000531">
    <property type="entry name" value="Beta-barrel_TonB"/>
</dbReference>
<dbReference type="SUPFAM" id="SSF49464">
    <property type="entry name" value="Carboxypeptidase regulatory domain-like"/>
    <property type="match status" value="1"/>
</dbReference>
<sequence>MKRTLLLFGVPLVLLAEPAAAQSRTVSGRVTDRGTGQALPGATVLLKGTTTGASTNAEGTFSLTVPAEGGTLVISSIGYATIEQVIGSQSTINIGLAAGTEQLSEVVVTALGIERERKSLGYAVETLENKDITRASEPNLVRSLQGRVAGVQVSSASGGAGGATRIVIRGAQSFTGDNQPIYVVDGNVISNNAVTNLSAAAPRGNGDDLNNGVDLPNRAADIDPNNVESITVLKGPAAAALYGARAASGAIIITTKKGAGLKGRSQISVTSAVTLDRVNRLPKFQNTYGSGSDGVYDPQNNVSWGPRMDGRLVPDWRTYTLADPNAAVVDSIPLTPKPDNVRDFFETGVTTNNAVSFSGSNQASNFYVSLADVRTKSFIPNTTYKRTSVSLSGGTQLFNKLTTSATLTYVKSGGDRGVQGQSRSNILQTIYNTPRDIVLTDQKNYNDPRYDLTGYYLAGFRNNPYFLLDKNLLTDDVDRLLGTATVSYDPLEWLNLTFRQGVDVFTDRRRQTISQGTINNLTGRYLEDNNFGRNLTTDALINVTRRFGENVTLKGVFGTNYQEQMTARSVADGVGLVIPEFYDLSNTSVVTNTKVDTKQRILGVFGDVQLAYRDYLYVGLTGRNDWTSTLPKATRSFFYPSANVGFVFTDAFKLQSNYLSFGKLRANIASVGKPPIPYQIDPVFVRTTVDNGFQAQYVFPLQTVPGFRVGNVLGNPRLKSELTTAYEGGLEMRFFQNRLGFDLTYYRSVSKNIIVNVPVPGTSGFTAQTANAGTMENRGVELALNATPVQLKNGFTWDLNFTFTRNRNRVTEVTNVTPNIGVGGLGSVALEARVGQPYGSFFGTKMLRDGEGRVVIDPVSGFPRLDPVLTTLGNIQPKFLAGASTTLSYKGLALNVLFDTRQGGKFFSNTISTLYFAGALEETTANDRQPFLYPNSVIPNPDGSGGFVPNTAVLTDGAFNYWRQVSTAGENNLFDASFIKLREASLSYALPATVVSKVKLTGIQFSLIGRNLALWTPDSQPHVDPEVSSLGSGNNQGYEFFAYPSTRSYGASLRLTL</sequence>
<protein>
    <recommendedName>
        <fullName evidence="15">SusC/RagA family TonB-linked outer membrane protein</fullName>
    </recommendedName>
</protein>
<dbReference type="InterPro" id="IPR036942">
    <property type="entry name" value="Beta-barrel_TonB_sf"/>
</dbReference>
<dbReference type="InterPro" id="IPR023997">
    <property type="entry name" value="TonB-dep_OMP_SusC/RagA_CS"/>
</dbReference>
<dbReference type="Pfam" id="PF00593">
    <property type="entry name" value="TonB_dep_Rec_b-barrel"/>
    <property type="match status" value="1"/>
</dbReference>
<comment type="subcellular location">
    <subcellularLocation>
        <location evidence="1 8">Cell outer membrane</location>
        <topology evidence="1 8">Multi-pass membrane protein</topology>
    </subcellularLocation>
</comment>
<dbReference type="InterPro" id="IPR008969">
    <property type="entry name" value="CarboxyPept-like_regulatory"/>
</dbReference>
<evidence type="ECO:0000256" key="10">
    <source>
        <dbReference type="SAM" id="SignalP"/>
    </source>
</evidence>
<reference evidence="14" key="1">
    <citation type="submission" date="2018-05" db="EMBL/GenBank/DDBJ databases">
        <authorList>
            <person name="Nie L."/>
        </authorList>
    </citation>
    <scope>NUCLEOTIDE SEQUENCE [LARGE SCALE GENOMIC DNA]</scope>
    <source>
        <strain evidence="14">NL</strain>
    </source>
</reference>
<keyword evidence="7 8" id="KW-0998">Cell outer membrane</keyword>
<feature type="chain" id="PRO_5016450202" description="SusC/RagA family TonB-linked outer membrane protein" evidence="10">
    <location>
        <begin position="22"/>
        <end position="1057"/>
    </location>
</feature>
<dbReference type="NCBIfam" id="TIGR04056">
    <property type="entry name" value="OMP_RagA_SusC"/>
    <property type="match status" value="1"/>
</dbReference>
<evidence type="ECO:0000256" key="5">
    <source>
        <dbReference type="ARBA" id="ARBA00023077"/>
    </source>
</evidence>
<evidence type="ECO:0000256" key="7">
    <source>
        <dbReference type="ARBA" id="ARBA00023237"/>
    </source>
</evidence>
<keyword evidence="14" id="KW-1185">Reference proteome</keyword>
<dbReference type="PROSITE" id="PS52016">
    <property type="entry name" value="TONB_DEPENDENT_REC_3"/>
    <property type="match status" value="1"/>
</dbReference>
<evidence type="ECO:0000256" key="8">
    <source>
        <dbReference type="PROSITE-ProRule" id="PRU01360"/>
    </source>
</evidence>
<evidence type="ECO:0000256" key="6">
    <source>
        <dbReference type="ARBA" id="ARBA00023136"/>
    </source>
</evidence>
<keyword evidence="5 9" id="KW-0798">TonB box</keyword>
<keyword evidence="6 8" id="KW-0472">Membrane</keyword>
<dbReference type="OrthoDB" id="9768177at2"/>
<feature type="domain" description="TonB-dependent receptor plug" evidence="12">
    <location>
        <begin position="119"/>
        <end position="250"/>
    </location>
</feature>
<evidence type="ECO:0000256" key="4">
    <source>
        <dbReference type="ARBA" id="ARBA00022692"/>
    </source>
</evidence>
<dbReference type="Proteomes" id="UP000248553">
    <property type="component" value="Unassembled WGS sequence"/>
</dbReference>
<gene>
    <name evidence="13" type="ORF">DLM85_21050</name>
</gene>
<organism evidence="13 14">
    <name type="scientific">Hymenobacter edaphi</name>
    <dbReference type="NCBI Taxonomy" id="2211146"/>
    <lineage>
        <taxon>Bacteria</taxon>
        <taxon>Pseudomonadati</taxon>
        <taxon>Bacteroidota</taxon>
        <taxon>Cytophagia</taxon>
        <taxon>Cytophagales</taxon>
        <taxon>Hymenobacteraceae</taxon>
        <taxon>Hymenobacter</taxon>
    </lineage>
</organism>
<evidence type="ECO:0008006" key="15">
    <source>
        <dbReference type="Google" id="ProtNLM"/>
    </source>
</evidence>
<feature type="signal peptide" evidence="10">
    <location>
        <begin position="1"/>
        <end position="21"/>
    </location>
</feature>
<dbReference type="Gene3D" id="2.170.130.10">
    <property type="entry name" value="TonB-dependent receptor, plug domain"/>
    <property type="match status" value="1"/>
</dbReference>
<dbReference type="InterPro" id="IPR037066">
    <property type="entry name" value="Plug_dom_sf"/>
</dbReference>
<keyword evidence="10" id="KW-0732">Signal</keyword>
<accession>A0A328B8L8</accession>
<comment type="similarity">
    <text evidence="8 9">Belongs to the TonB-dependent receptor family.</text>
</comment>
<evidence type="ECO:0000259" key="11">
    <source>
        <dbReference type="Pfam" id="PF00593"/>
    </source>
</evidence>
<dbReference type="RefSeq" id="WP_111480155.1">
    <property type="nucleotide sequence ID" value="NZ_QHKM01000009.1"/>
</dbReference>
<keyword evidence="4 8" id="KW-0812">Transmembrane</keyword>
<dbReference type="GO" id="GO:0009279">
    <property type="term" value="C:cell outer membrane"/>
    <property type="evidence" value="ECO:0007669"/>
    <property type="project" value="UniProtKB-SubCell"/>
</dbReference>